<proteinExistence type="inferred from homology"/>
<dbReference type="AlphaFoldDB" id="A0A848EEX8"/>
<reference evidence="3 4" key="1">
    <citation type="submission" date="2020-03" db="EMBL/GenBank/DDBJ databases">
        <authorList>
            <person name="Sun Q."/>
        </authorList>
    </citation>
    <scope>NUCLEOTIDE SEQUENCE [LARGE SCALE GENOMIC DNA]</scope>
    <source>
        <strain evidence="3 4">JC162</strain>
    </source>
</reference>
<dbReference type="PANTHER" id="PTHR31793">
    <property type="entry name" value="4-HYDROXYBENZOYL-COA THIOESTERASE FAMILY MEMBER"/>
    <property type="match status" value="1"/>
</dbReference>
<evidence type="ECO:0000256" key="1">
    <source>
        <dbReference type="ARBA" id="ARBA00005953"/>
    </source>
</evidence>
<dbReference type="GO" id="GO:0047617">
    <property type="term" value="F:fatty acyl-CoA hydrolase activity"/>
    <property type="evidence" value="ECO:0007669"/>
    <property type="project" value="TreeGrafter"/>
</dbReference>
<evidence type="ECO:0000313" key="3">
    <source>
        <dbReference type="EMBL" id="NMJ42003.1"/>
    </source>
</evidence>
<name>A0A848EEX8_9PROT</name>
<dbReference type="Pfam" id="PF13279">
    <property type="entry name" value="4HBT_2"/>
    <property type="match status" value="1"/>
</dbReference>
<dbReference type="EMBL" id="JABBKX010000003">
    <property type="protein sequence ID" value="NMJ42003.1"/>
    <property type="molecule type" value="Genomic_DNA"/>
</dbReference>
<dbReference type="Proteomes" id="UP000548582">
    <property type="component" value="Unassembled WGS sequence"/>
</dbReference>
<dbReference type="CDD" id="cd00586">
    <property type="entry name" value="4HBT"/>
    <property type="match status" value="1"/>
</dbReference>
<gene>
    <name evidence="3" type="ORF">GWK16_12180</name>
</gene>
<sequence length="150" mass="16883">MDAALRERFGVEGQWGLWREHVVRWAECDIYAHVNHAAYLTLFEDMRIEWWVGAGGSFSATAPGPVVGSLEVKYHTPGHFRDKVLLTVRTASFRRTSFVHQYGMWREGDGLLCSARALCVVIDNATGRKAEIDDAMRQLMAERDGAVAEV</sequence>
<evidence type="ECO:0000313" key="4">
    <source>
        <dbReference type="Proteomes" id="UP000548582"/>
    </source>
</evidence>
<keyword evidence="4" id="KW-1185">Reference proteome</keyword>
<dbReference type="InterPro" id="IPR050563">
    <property type="entry name" value="4-hydroxybenzoyl-CoA_TE"/>
</dbReference>
<dbReference type="Gene3D" id="3.10.129.10">
    <property type="entry name" value="Hotdog Thioesterase"/>
    <property type="match status" value="1"/>
</dbReference>
<evidence type="ECO:0000256" key="2">
    <source>
        <dbReference type="ARBA" id="ARBA00022801"/>
    </source>
</evidence>
<comment type="similarity">
    <text evidence="1">Belongs to the 4-hydroxybenzoyl-CoA thioesterase family.</text>
</comment>
<comment type="caution">
    <text evidence="3">The sequence shown here is derived from an EMBL/GenBank/DDBJ whole genome shotgun (WGS) entry which is preliminary data.</text>
</comment>
<dbReference type="SUPFAM" id="SSF54637">
    <property type="entry name" value="Thioesterase/thiol ester dehydrase-isomerase"/>
    <property type="match status" value="1"/>
</dbReference>
<dbReference type="InterPro" id="IPR029069">
    <property type="entry name" value="HotDog_dom_sf"/>
</dbReference>
<dbReference type="RefSeq" id="WP_170054228.1">
    <property type="nucleotide sequence ID" value="NZ_JABBKX010000003.1"/>
</dbReference>
<dbReference type="PANTHER" id="PTHR31793:SF27">
    <property type="entry name" value="NOVEL THIOESTERASE SUPERFAMILY DOMAIN AND SAPOSIN A-TYPE DOMAIN CONTAINING PROTEIN (0610012H03RIK)"/>
    <property type="match status" value="1"/>
</dbReference>
<protein>
    <submittedName>
        <fullName evidence="3">Acyl-CoA thioesterase</fullName>
    </submittedName>
</protein>
<keyword evidence="2" id="KW-0378">Hydrolase</keyword>
<organism evidence="3 4">
    <name type="scientific">Neoroseomonas marina</name>
    <dbReference type="NCBI Taxonomy" id="1232220"/>
    <lineage>
        <taxon>Bacteria</taxon>
        <taxon>Pseudomonadati</taxon>
        <taxon>Pseudomonadota</taxon>
        <taxon>Alphaproteobacteria</taxon>
        <taxon>Acetobacterales</taxon>
        <taxon>Acetobacteraceae</taxon>
        <taxon>Neoroseomonas</taxon>
    </lineage>
</organism>
<accession>A0A848EEX8</accession>